<reference evidence="3 4" key="1">
    <citation type="submission" date="2019-03" db="EMBL/GenBank/DDBJ databases">
        <title>Genomics of glacier-inhabiting Cryobacterium strains.</title>
        <authorList>
            <person name="Liu Q."/>
            <person name="Xin Y.-H."/>
        </authorList>
    </citation>
    <scope>NUCLEOTIDE SEQUENCE [LARGE SCALE GENOMIC DNA]</scope>
    <source>
        <strain evidence="3 4">MDB1-5</strain>
    </source>
</reference>
<keyword evidence="4" id="KW-1185">Reference proteome</keyword>
<dbReference type="Pfam" id="PF01648">
    <property type="entry name" value="ACPS"/>
    <property type="match status" value="1"/>
</dbReference>
<dbReference type="SUPFAM" id="SSF56214">
    <property type="entry name" value="4'-phosphopantetheinyl transferase"/>
    <property type="match status" value="1"/>
</dbReference>
<organism evidence="3 4">
    <name type="scientific">Cryobacterium glucosi</name>
    <dbReference type="NCBI Taxonomy" id="1259175"/>
    <lineage>
        <taxon>Bacteria</taxon>
        <taxon>Bacillati</taxon>
        <taxon>Actinomycetota</taxon>
        <taxon>Actinomycetes</taxon>
        <taxon>Micrococcales</taxon>
        <taxon>Microbacteriaceae</taxon>
        <taxon>Cryobacterium</taxon>
    </lineage>
</organism>
<dbReference type="InterPro" id="IPR037143">
    <property type="entry name" value="4-PPantetheinyl_Trfase_dom_sf"/>
</dbReference>
<dbReference type="RefSeq" id="WP_134561549.1">
    <property type="nucleotide sequence ID" value="NZ_SOFS01000019.1"/>
</dbReference>
<dbReference type="EMBL" id="SOFS01000019">
    <property type="protein sequence ID" value="TFC20309.1"/>
    <property type="molecule type" value="Genomic_DNA"/>
</dbReference>
<gene>
    <name evidence="3" type="ORF">E3O46_08730</name>
</gene>
<keyword evidence="1 3" id="KW-0808">Transferase</keyword>
<comment type="caution">
    <text evidence="3">The sequence shown here is derived from an EMBL/GenBank/DDBJ whole genome shotgun (WGS) entry which is preliminary data.</text>
</comment>
<name>A0ABY2INK3_9MICO</name>
<evidence type="ECO:0000256" key="1">
    <source>
        <dbReference type="ARBA" id="ARBA00022679"/>
    </source>
</evidence>
<evidence type="ECO:0000313" key="4">
    <source>
        <dbReference type="Proteomes" id="UP000297604"/>
    </source>
</evidence>
<dbReference type="GO" id="GO:0016740">
    <property type="term" value="F:transferase activity"/>
    <property type="evidence" value="ECO:0007669"/>
    <property type="project" value="UniProtKB-KW"/>
</dbReference>
<dbReference type="Gene3D" id="3.90.470.20">
    <property type="entry name" value="4'-phosphopantetheinyl transferase domain"/>
    <property type="match status" value="1"/>
</dbReference>
<evidence type="ECO:0000259" key="2">
    <source>
        <dbReference type="Pfam" id="PF01648"/>
    </source>
</evidence>
<dbReference type="Proteomes" id="UP000297604">
    <property type="component" value="Unassembled WGS sequence"/>
</dbReference>
<feature type="domain" description="4'-phosphopantetheinyl transferase" evidence="2">
    <location>
        <begin position="92"/>
        <end position="156"/>
    </location>
</feature>
<protein>
    <submittedName>
        <fullName evidence="3">4'-phosphopantetheinyl transferase superfamily protein</fullName>
    </submittedName>
</protein>
<proteinExistence type="predicted"/>
<dbReference type="InterPro" id="IPR008278">
    <property type="entry name" value="4-PPantetheinyl_Trfase_dom"/>
</dbReference>
<evidence type="ECO:0000313" key="3">
    <source>
        <dbReference type="EMBL" id="TFC20309.1"/>
    </source>
</evidence>
<sequence length="231" mass="23013">MESIGEVIVMVAPRSPTDAADRALLAAAAAWALGLDPASVRVCRRCPHCGSAEHGVPSLADVTSGSAPHPTVHLSLSRASGHVAVAVSFAGPVGVDVESVDAVARSPLADVALSPRERAANAADLAGIWCAKEAILKSTGDGLRVDPRDLTLAPAPTAGFGPALASWPGAGVALADILLASFDPGAGLGLVGRVAVLARPGTGPASQPALRLLASPDVRAWGGRSGRSSGR</sequence>
<accession>A0ABY2INK3</accession>